<comment type="caution">
    <text evidence="2">The sequence shown here is derived from an EMBL/GenBank/DDBJ whole genome shotgun (WGS) entry which is preliminary data.</text>
</comment>
<dbReference type="Proteomes" id="UP001164929">
    <property type="component" value="Chromosome 12"/>
</dbReference>
<evidence type="ECO:0000313" key="3">
    <source>
        <dbReference type="Proteomes" id="UP001164929"/>
    </source>
</evidence>
<dbReference type="EMBL" id="JAQIZT010000012">
    <property type="protein sequence ID" value="KAJ6977240.1"/>
    <property type="molecule type" value="Genomic_DNA"/>
</dbReference>
<name>A0AAD6Q4Y8_9ROSI</name>
<evidence type="ECO:0000313" key="2">
    <source>
        <dbReference type="EMBL" id="KAJ6977243.1"/>
    </source>
</evidence>
<dbReference type="AlphaFoldDB" id="A0AAD6Q4Y8"/>
<organism evidence="2 3">
    <name type="scientific">Populus alba x Populus x berolinensis</name>
    <dbReference type="NCBI Taxonomy" id="444605"/>
    <lineage>
        <taxon>Eukaryota</taxon>
        <taxon>Viridiplantae</taxon>
        <taxon>Streptophyta</taxon>
        <taxon>Embryophyta</taxon>
        <taxon>Tracheophyta</taxon>
        <taxon>Spermatophyta</taxon>
        <taxon>Magnoliopsida</taxon>
        <taxon>eudicotyledons</taxon>
        <taxon>Gunneridae</taxon>
        <taxon>Pentapetalae</taxon>
        <taxon>rosids</taxon>
        <taxon>fabids</taxon>
        <taxon>Malpighiales</taxon>
        <taxon>Salicaceae</taxon>
        <taxon>Saliceae</taxon>
        <taxon>Populus</taxon>
    </lineage>
</organism>
<accession>A0AAD6Q4Y8</accession>
<reference evidence="2" key="1">
    <citation type="journal article" date="2023" name="Mol. Ecol. Resour.">
        <title>Chromosome-level genome assembly of a triploid poplar Populus alba 'Berolinensis'.</title>
        <authorList>
            <person name="Chen S."/>
            <person name="Yu Y."/>
            <person name="Wang X."/>
            <person name="Wang S."/>
            <person name="Zhang T."/>
            <person name="Zhou Y."/>
            <person name="He R."/>
            <person name="Meng N."/>
            <person name="Wang Y."/>
            <person name="Liu W."/>
            <person name="Liu Z."/>
            <person name="Liu J."/>
            <person name="Guo Q."/>
            <person name="Huang H."/>
            <person name="Sederoff R.R."/>
            <person name="Wang G."/>
            <person name="Qu G."/>
            <person name="Chen S."/>
        </authorList>
    </citation>
    <scope>NUCLEOTIDE SEQUENCE</scope>
    <source>
        <strain evidence="2">SC-2020</strain>
    </source>
</reference>
<dbReference type="EMBL" id="JAQIZT010000012">
    <property type="protein sequence ID" value="KAJ6977243.1"/>
    <property type="molecule type" value="Genomic_DNA"/>
</dbReference>
<evidence type="ECO:0000313" key="1">
    <source>
        <dbReference type="EMBL" id="KAJ6977240.1"/>
    </source>
</evidence>
<keyword evidence="3" id="KW-1185">Reference proteome</keyword>
<protein>
    <submittedName>
        <fullName evidence="2">Uncharacterized protein</fullName>
    </submittedName>
</protein>
<proteinExistence type="predicted"/>
<sequence>MVVVQPRGAGAGGSPRLKLLEMKKLHWGAAVLSLLCSVRIGEDKVLEIEKMLLDCLLDIAGAGGRVAGGAWC</sequence>
<gene>
    <name evidence="1" type="ORF">NC653_029214</name>
    <name evidence="2" type="ORF">NC653_029217</name>
</gene>